<dbReference type="Pfam" id="PF04542">
    <property type="entry name" value="Sigma70_r2"/>
    <property type="match status" value="1"/>
</dbReference>
<dbReference type="NCBIfam" id="NF006089">
    <property type="entry name" value="PRK08241.1"/>
    <property type="match status" value="1"/>
</dbReference>
<protein>
    <recommendedName>
        <fullName evidence="7">RNA polymerase sigma factor</fullName>
    </recommendedName>
</protein>
<proteinExistence type="inferred from homology"/>
<keyword evidence="6 7" id="KW-0804">Transcription</keyword>
<dbReference type="InterPro" id="IPR007627">
    <property type="entry name" value="RNA_pol_sigma70_r2"/>
</dbReference>
<comment type="similarity">
    <text evidence="1 7">Belongs to the sigma-70 factor family. ECF subfamily.</text>
</comment>
<dbReference type="Gene3D" id="1.10.1740.10">
    <property type="match status" value="1"/>
</dbReference>
<evidence type="ECO:0000259" key="10">
    <source>
        <dbReference type="Pfam" id="PF12680"/>
    </source>
</evidence>
<evidence type="ECO:0000256" key="1">
    <source>
        <dbReference type="ARBA" id="ARBA00010641"/>
    </source>
</evidence>
<dbReference type="PANTHER" id="PTHR43133:SF65">
    <property type="entry name" value="ECF RNA POLYMERASE SIGMA FACTOR SIGG"/>
    <property type="match status" value="1"/>
</dbReference>
<feature type="domain" description="RNA polymerase sigma factor 70 region 4 type 2" evidence="9">
    <location>
        <begin position="128"/>
        <end position="180"/>
    </location>
</feature>
<dbReference type="NCBIfam" id="TIGR02960">
    <property type="entry name" value="SigX5"/>
    <property type="match status" value="1"/>
</dbReference>
<dbReference type="Pfam" id="PF12680">
    <property type="entry name" value="SnoaL_2"/>
    <property type="match status" value="1"/>
</dbReference>
<evidence type="ECO:0000256" key="6">
    <source>
        <dbReference type="ARBA" id="ARBA00023163"/>
    </source>
</evidence>
<dbReference type="SUPFAM" id="SSF54427">
    <property type="entry name" value="NTF2-like"/>
    <property type="match status" value="1"/>
</dbReference>
<dbReference type="InterPro" id="IPR032710">
    <property type="entry name" value="NTF2-like_dom_sf"/>
</dbReference>
<dbReference type="InterPro" id="IPR039425">
    <property type="entry name" value="RNA_pol_sigma-70-like"/>
</dbReference>
<dbReference type="SUPFAM" id="SSF88946">
    <property type="entry name" value="Sigma2 domain of RNA polymerase sigma factors"/>
    <property type="match status" value="1"/>
</dbReference>
<dbReference type="InterPro" id="IPR013324">
    <property type="entry name" value="RNA_pol_sigma_r3/r4-like"/>
</dbReference>
<comment type="subunit">
    <text evidence="2">Interacts transiently with the RNA polymerase catalytic core formed by RpoA, RpoB, RpoC and RpoZ (2 alpha, 1 beta, 1 beta' and 1 omega subunit) to form the RNA polymerase holoenzyme that can initiate transcription.</text>
</comment>
<name>A0ABN2I9R6_9ACTN</name>
<dbReference type="InterPro" id="IPR000838">
    <property type="entry name" value="RNA_pol_sigma70_ECF_CS"/>
</dbReference>
<comment type="caution">
    <text evidence="11">The sequence shown here is derived from an EMBL/GenBank/DDBJ whole genome shotgun (WGS) entry which is preliminary data.</text>
</comment>
<evidence type="ECO:0000313" key="12">
    <source>
        <dbReference type="Proteomes" id="UP001500618"/>
    </source>
</evidence>
<feature type="domain" description="RNA polymerase sigma-70 region 2" evidence="8">
    <location>
        <begin position="10"/>
        <end position="73"/>
    </location>
</feature>
<dbReference type="InterPro" id="IPR014305">
    <property type="entry name" value="RNA_pol_sigma-G_actinobac"/>
</dbReference>
<dbReference type="Proteomes" id="UP001500618">
    <property type="component" value="Unassembled WGS sequence"/>
</dbReference>
<keyword evidence="3 7" id="KW-0805">Transcription regulation</keyword>
<accession>A0ABN2I9R6</accession>
<keyword evidence="5 7" id="KW-0238">DNA-binding</keyword>
<dbReference type="Gene3D" id="1.10.10.10">
    <property type="entry name" value="Winged helix-like DNA-binding domain superfamily/Winged helix DNA-binding domain"/>
    <property type="match status" value="1"/>
</dbReference>
<dbReference type="Pfam" id="PF08281">
    <property type="entry name" value="Sigma70_r4_2"/>
    <property type="match status" value="1"/>
</dbReference>
<evidence type="ECO:0000256" key="2">
    <source>
        <dbReference type="ARBA" id="ARBA00011344"/>
    </source>
</evidence>
<evidence type="ECO:0000256" key="7">
    <source>
        <dbReference type="RuleBase" id="RU000716"/>
    </source>
</evidence>
<dbReference type="NCBIfam" id="TIGR02937">
    <property type="entry name" value="sigma70-ECF"/>
    <property type="match status" value="1"/>
</dbReference>
<dbReference type="InterPro" id="IPR037401">
    <property type="entry name" value="SnoaL-like"/>
</dbReference>
<evidence type="ECO:0000313" key="11">
    <source>
        <dbReference type="EMBL" id="GAA1701021.1"/>
    </source>
</evidence>
<gene>
    <name evidence="11" type="ORF">GCM10009765_58210</name>
</gene>
<dbReference type="InterPro" id="IPR013249">
    <property type="entry name" value="RNA_pol_sigma70_r4_t2"/>
</dbReference>
<dbReference type="PANTHER" id="PTHR43133">
    <property type="entry name" value="RNA POLYMERASE ECF-TYPE SIGMA FACTO"/>
    <property type="match status" value="1"/>
</dbReference>
<evidence type="ECO:0000259" key="8">
    <source>
        <dbReference type="Pfam" id="PF04542"/>
    </source>
</evidence>
<reference evidence="11 12" key="1">
    <citation type="journal article" date="2019" name="Int. J. Syst. Evol. Microbiol.">
        <title>The Global Catalogue of Microorganisms (GCM) 10K type strain sequencing project: providing services to taxonomists for standard genome sequencing and annotation.</title>
        <authorList>
            <consortium name="The Broad Institute Genomics Platform"/>
            <consortium name="The Broad Institute Genome Sequencing Center for Infectious Disease"/>
            <person name="Wu L."/>
            <person name="Ma J."/>
        </authorList>
    </citation>
    <scope>NUCLEOTIDE SEQUENCE [LARGE SCALE GENOMIC DNA]</scope>
    <source>
        <strain evidence="11 12">JCM 14718</strain>
    </source>
</reference>
<evidence type="ECO:0000256" key="3">
    <source>
        <dbReference type="ARBA" id="ARBA00023015"/>
    </source>
</evidence>
<dbReference type="Gene3D" id="3.10.450.50">
    <property type="match status" value="1"/>
</dbReference>
<evidence type="ECO:0000256" key="5">
    <source>
        <dbReference type="ARBA" id="ARBA00023125"/>
    </source>
</evidence>
<dbReference type="InterPro" id="IPR014284">
    <property type="entry name" value="RNA_pol_sigma-70_dom"/>
</dbReference>
<evidence type="ECO:0000256" key="4">
    <source>
        <dbReference type="ARBA" id="ARBA00023082"/>
    </source>
</evidence>
<dbReference type="InterPro" id="IPR036388">
    <property type="entry name" value="WH-like_DNA-bd_sf"/>
</dbReference>
<dbReference type="CDD" id="cd06171">
    <property type="entry name" value="Sigma70_r4"/>
    <property type="match status" value="1"/>
</dbReference>
<dbReference type="SUPFAM" id="SSF88659">
    <property type="entry name" value="Sigma3 and sigma4 domains of RNA polymerase sigma factors"/>
    <property type="match status" value="1"/>
</dbReference>
<keyword evidence="12" id="KW-1185">Reference proteome</keyword>
<dbReference type="PROSITE" id="PS01063">
    <property type="entry name" value="SIGMA70_ECF"/>
    <property type="match status" value="1"/>
</dbReference>
<dbReference type="InterPro" id="IPR013325">
    <property type="entry name" value="RNA_pol_sigma_r2"/>
</dbReference>
<feature type="domain" description="SnoaL-like" evidence="10">
    <location>
        <begin position="203"/>
        <end position="295"/>
    </location>
</feature>
<dbReference type="EMBL" id="BAAANY010000023">
    <property type="protein sequence ID" value="GAA1701021.1"/>
    <property type="molecule type" value="Genomic_DNA"/>
</dbReference>
<sequence length="325" mass="35963">MEFVQETSPYRGELLAHCYRMLGSVHDAEDLVQETYLRAWRAYDGFEGRSSVRTWLYRIATGACLNALEHSSRRSLPSGLMDATYEPVVAPVAARAEVSWLQPFPDRLLGTDATDPATIVAERGSLRLALIAALQHLPARQRAVLILRDVLAWRADEVAEFFGTTTAAVKSALQRARTQLKAAAPNERASVDLAGPDQRALLDRYAAAFENSDIAGLLHTLRDDVEFEMPPIPTWFSGRDEVVRFIGDYVLPAPGDLRLVRTSANGQPAFAIYKRETDGRHHAHGIQVVTARADGVSRIVTFLGTGLFPDFDLPSVHPYELAVQR</sequence>
<organism evidence="11 12">
    <name type="scientific">Fodinicola feengrottensis</name>
    <dbReference type="NCBI Taxonomy" id="435914"/>
    <lineage>
        <taxon>Bacteria</taxon>
        <taxon>Bacillati</taxon>
        <taxon>Actinomycetota</taxon>
        <taxon>Actinomycetes</taxon>
        <taxon>Mycobacteriales</taxon>
        <taxon>Fodinicola</taxon>
    </lineage>
</organism>
<keyword evidence="4 7" id="KW-0731">Sigma factor</keyword>
<evidence type="ECO:0000259" key="9">
    <source>
        <dbReference type="Pfam" id="PF08281"/>
    </source>
</evidence>